<comment type="caution">
    <text evidence="2">The sequence shown here is derived from an EMBL/GenBank/DDBJ whole genome shotgun (WGS) entry which is preliminary data.</text>
</comment>
<evidence type="ECO:0000313" key="1">
    <source>
        <dbReference type="EMBL" id="NYD66757.1"/>
    </source>
</evidence>
<evidence type="ECO:0000313" key="2">
    <source>
        <dbReference type="EMBL" id="RXZ87416.1"/>
    </source>
</evidence>
<dbReference type="EMBL" id="JACCBI010000001">
    <property type="protein sequence ID" value="NYD66757.1"/>
    <property type="molecule type" value="Genomic_DNA"/>
</dbReference>
<evidence type="ECO:0000313" key="3">
    <source>
        <dbReference type="Proteomes" id="UP000292686"/>
    </source>
</evidence>
<reference evidence="2 3" key="1">
    <citation type="submission" date="2019-01" db="EMBL/GenBank/DDBJ databases">
        <title>Agromyces.</title>
        <authorList>
            <person name="Li J."/>
        </authorList>
    </citation>
    <scope>NUCLEOTIDE SEQUENCE [LARGE SCALE GENOMIC DNA]</scope>
    <source>
        <strain evidence="2 3">DSM 23870</strain>
    </source>
</reference>
<organism evidence="2 3">
    <name type="scientific">Agromyces atrinae</name>
    <dbReference type="NCBI Taxonomy" id="592376"/>
    <lineage>
        <taxon>Bacteria</taxon>
        <taxon>Bacillati</taxon>
        <taxon>Actinomycetota</taxon>
        <taxon>Actinomycetes</taxon>
        <taxon>Micrococcales</taxon>
        <taxon>Microbacteriaceae</taxon>
        <taxon>Agromyces</taxon>
    </lineage>
</organism>
<reference evidence="1 4" key="2">
    <citation type="submission" date="2020-07" db="EMBL/GenBank/DDBJ databases">
        <title>Sequencing the genomes of 1000 actinobacteria strains.</title>
        <authorList>
            <person name="Klenk H.-P."/>
        </authorList>
    </citation>
    <scope>NUCLEOTIDE SEQUENCE [LARGE SCALE GENOMIC DNA]</scope>
    <source>
        <strain evidence="1 4">DSM 23870</strain>
    </source>
</reference>
<dbReference type="Proteomes" id="UP000581087">
    <property type="component" value="Unassembled WGS sequence"/>
</dbReference>
<evidence type="ECO:0000313" key="4">
    <source>
        <dbReference type="Proteomes" id="UP000581087"/>
    </source>
</evidence>
<sequence>MSDGWGLIERTEFAMTMGHLVTPPAWRIALDVINPLAWIIGAGTYPEVFRTLHVTVDEDGTLTRTTTGEIPPRWTNKRSWEVPDGIVTL</sequence>
<protein>
    <submittedName>
        <fullName evidence="2">Uncharacterized protein</fullName>
    </submittedName>
</protein>
<keyword evidence="3" id="KW-1185">Reference proteome</keyword>
<dbReference type="Proteomes" id="UP000292686">
    <property type="component" value="Unassembled WGS sequence"/>
</dbReference>
<accession>A0A4V1R2J9</accession>
<dbReference type="RefSeq" id="WP_129173003.1">
    <property type="nucleotide sequence ID" value="NZ_JACCBI010000001.1"/>
</dbReference>
<gene>
    <name evidence="1" type="ORF">BJ972_001276</name>
    <name evidence="2" type="ORF">ESP50_05715</name>
</gene>
<dbReference type="AlphaFoldDB" id="A0A4V1R2J9"/>
<dbReference type="OrthoDB" id="4980620at2"/>
<dbReference type="EMBL" id="SDPM01000002">
    <property type="protein sequence ID" value="RXZ87416.1"/>
    <property type="molecule type" value="Genomic_DNA"/>
</dbReference>
<name>A0A4V1R2J9_9MICO</name>
<proteinExistence type="predicted"/>